<dbReference type="AlphaFoldDB" id="A0A1W1CRM5"/>
<protein>
    <recommendedName>
        <fullName evidence="3">DNA replication and repair protein RecF</fullName>
    </recommendedName>
</protein>
<dbReference type="Pfam" id="PF02463">
    <property type="entry name" value="SMC_N"/>
    <property type="match status" value="1"/>
</dbReference>
<sequence length="355" mass="41682">MSVIKELYIGSYRNIHKQQITLSDNFNIFIGNNGNGKTNFIESIYYIAHNKSYKTKNLESIIPHTSKQLSLAIKTTIDTIKLQKTKNKTNIAINSTYSKNTSNLTKKLPIQIISADRGYITSATSKIKRQFLNWGLFHVEPNFVNLYKKYNKTLIQINKILLHNEQQSLNIWLKKWVDLTIKINILKKTYIKEHIKLLDNFKKKSKKLKDFEFELVYGIPKTINQFDAQELLDFITQQIPNLIKKKYLIYGPHRSSILFKYKKKPIEIYSRGEQKTFSIVFLLLQVLYLKKKDIKPIILIDDISSELDDRKVGLILSFLEYLDCQTFITNIYNIKKIPKDSFVFKIKKGVIVREK</sequence>
<comment type="similarity">
    <text evidence="2">Belongs to the RecF family.</text>
</comment>
<keyword evidence="6" id="KW-0547">Nucleotide-binding</keyword>
<evidence type="ECO:0000259" key="9">
    <source>
        <dbReference type="Pfam" id="PF02463"/>
    </source>
</evidence>
<dbReference type="PROSITE" id="PS00618">
    <property type="entry name" value="RECF_2"/>
    <property type="match status" value="1"/>
</dbReference>
<dbReference type="EMBL" id="FPHJ01000061">
    <property type="protein sequence ID" value="SFV68383.1"/>
    <property type="molecule type" value="Genomic_DNA"/>
</dbReference>
<dbReference type="InterPro" id="IPR042174">
    <property type="entry name" value="RecF_2"/>
</dbReference>
<evidence type="ECO:0000256" key="7">
    <source>
        <dbReference type="ARBA" id="ARBA00022840"/>
    </source>
</evidence>
<gene>
    <name evidence="10" type="ORF">MNB_SUP05-5-1013</name>
</gene>
<dbReference type="GO" id="GO:0000731">
    <property type="term" value="P:DNA synthesis involved in DNA repair"/>
    <property type="evidence" value="ECO:0007669"/>
    <property type="project" value="TreeGrafter"/>
</dbReference>
<organism evidence="10">
    <name type="scientific">hydrothermal vent metagenome</name>
    <dbReference type="NCBI Taxonomy" id="652676"/>
    <lineage>
        <taxon>unclassified sequences</taxon>
        <taxon>metagenomes</taxon>
        <taxon>ecological metagenomes</taxon>
    </lineage>
</organism>
<accession>A0A1W1CRM5</accession>
<evidence type="ECO:0000256" key="6">
    <source>
        <dbReference type="ARBA" id="ARBA00022741"/>
    </source>
</evidence>
<proteinExistence type="inferred from homology"/>
<dbReference type="GO" id="GO:0005524">
    <property type="term" value="F:ATP binding"/>
    <property type="evidence" value="ECO:0007669"/>
    <property type="project" value="UniProtKB-KW"/>
</dbReference>
<dbReference type="InterPro" id="IPR018078">
    <property type="entry name" value="DNA-binding_RecF_CS"/>
</dbReference>
<dbReference type="GO" id="GO:0005737">
    <property type="term" value="C:cytoplasm"/>
    <property type="evidence" value="ECO:0007669"/>
    <property type="project" value="UniProtKB-SubCell"/>
</dbReference>
<evidence type="ECO:0000313" key="10">
    <source>
        <dbReference type="EMBL" id="SFV68383.1"/>
    </source>
</evidence>
<dbReference type="Gene3D" id="3.40.50.300">
    <property type="entry name" value="P-loop containing nucleotide triphosphate hydrolases"/>
    <property type="match status" value="1"/>
</dbReference>
<evidence type="ECO:0000256" key="1">
    <source>
        <dbReference type="ARBA" id="ARBA00004496"/>
    </source>
</evidence>
<dbReference type="HAMAP" id="MF_00365">
    <property type="entry name" value="RecF"/>
    <property type="match status" value="1"/>
</dbReference>
<evidence type="ECO:0000256" key="5">
    <source>
        <dbReference type="ARBA" id="ARBA00022705"/>
    </source>
</evidence>
<keyword evidence="4" id="KW-0963">Cytoplasm</keyword>
<evidence type="ECO:0000256" key="8">
    <source>
        <dbReference type="ARBA" id="ARBA00023125"/>
    </source>
</evidence>
<evidence type="ECO:0000256" key="2">
    <source>
        <dbReference type="ARBA" id="ARBA00008016"/>
    </source>
</evidence>
<dbReference type="SUPFAM" id="SSF52540">
    <property type="entry name" value="P-loop containing nucleoside triphosphate hydrolases"/>
    <property type="match status" value="1"/>
</dbReference>
<keyword evidence="5" id="KW-0235">DNA replication</keyword>
<name>A0A1W1CRM5_9ZZZZ</name>
<dbReference type="Gene3D" id="1.20.1050.90">
    <property type="entry name" value="RecF/RecN/SMC, N-terminal domain"/>
    <property type="match status" value="1"/>
</dbReference>
<keyword evidence="8" id="KW-0238">DNA-binding</keyword>
<reference evidence="10" key="1">
    <citation type="submission" date="2016-10" db="EMBL/GenBank/DDBJ databases">
        <authorList>
            <person name="de Groot N.N."/>
        </authorList>
    </citation>
    <scope>NUCLEOTIDE SEQUENCE</scope>
</reference>
<dbReference type="InterPro" id="IPR001238">
    <property type="entry name" value="DNA-binding_RecF"/>
</dbReference>
<dbReference type="InterPro" id="IPR027417">
    <property type="entry name" value="P-loop_NTPase"/>
</dbReference>
<dbReference type="GO" id="GO:0006260">
    <property type="term" value="P:DNA replication"/>
    <property type="evidence" value="ECO:0007669"/>
    <property type="project" value="UniProtKB-KW"/>
</dbReference>
<keyword evidence="7" id="KW-0067">ATP-binding</keyword>
<evidence type="ECO:0000256" key="4">
    <source>
        <dbReference type="ARBA" id="ARBA00022490"/>
    </source>
</evidence>
<dbReference type="GO" id="GO:0003697">
    <property type="term" value="F:single-stranded DNA binding"/>
    <property type="evidence" value="ECO:0007669"/>
    <property type="project" value="InterPro"/>
</dbReference>
<evidence type="ECO:0000256" key="3">
    <source>
        <dbReference type="ARBA" id="ARBA00020170"/>
    </source>
</evidence>
<dbReference type="PANTHER" id="PTHR32182:SF0">
    <property type="entry name" value="DNA REPLICATION AND REPAIR PROTEIN RECF"/>
    <property type="match status" value="1"/>
</dbReference>
<comment type="subcellular location">
    <subcellularLocation>
        <location evidence="1">Cytoplasm</location>
    </subcellularLocation>
</comment>
<dbReference type="InterPro" id="IPR003395">
    <property type="entry name" value="RecF/RecN/SMC_N"/>
</dbReference>
<feature type="domain" description="RecF/RecN/SMC N-terminal" evidence="9">
    <location>
        <begin position="4"/>
        <end position="331"/>
    </location>
</feature>
<dbReference type="NCBIfam" id="TIGR00611">
    <property type="entry name" value="recf"/>
    <property type="match status" value="1"/>
</dbReference>
<dbReference type="GO" id="GO:0006302">
    <property type="term" value="P:double-strand break repair"/>
    <property type="evidence" value="ECO:0007669"/>
    <property type="project" value="TreeGrafter"/>
</dbReference>
<dbReference type="PANTHER" id="PTHR32182">
    <property type="entry name" value="DNA REPLICATION AND REPAIR PROTEIN RECF"/>
    <property type="match status" value="1"/>
</dbReference>